<dbReference type="EMBL" id="WHJE01000019">
    <property type="protein sequence ID" value="KAE8764945.1"/>
    <property type="molecule type" value="Genomic_DNA"/>
</dbReference>
<dbReference type="Proteomes" id="UP000451860">
    <property type="component" value="Unassembled WGS sequence"/>
</dbReference>
<dbReference type="PANTHER" id="PTHR39192">
    <property type="entry name" value="IRON UPTAKE SYSTEM COMPONENT EFEO"/>
    <property type="match status" value="1"/>
</dbReference>
<dbReference type="InterPro" id="IPR008972">
    <property type="entry name" value="Cupredoxin"/>
</dbReference>
<dbReference type="RefSeq" id="WP_152203950.1">
    <property type="nucleotide sequence ID" value="NZ_VUKF01000038.1"/>
</dbReference>
<accession>A0A7J5UR92</accession>
<dbReference type="PROSITE" id="PS51257">
    <property type="entry name" value="PROKAR_LIPOPROTEIN"/>
    <property type="match status" value="1"/>
</dbReference>
<sequence length="126" mass="12525">MPIRRLLPVLAALPLLALGACSSDQGATGAASSAAGTIQVTASDSACKLSTATVPAGRTTFAITNSGKEVTEVYVYAGDKVVTEKENIGPGTGANVAVDLAAGTYEVACKPGMVGNGIRSELTVTP</sequence>
<dbReference type="PANTHER" id="PTHR39192:SF1">
    <property type="entry name" value="IRON UPTAKE SYSTEM COMPONENT EFEO"/>
    <property type="match status" value="1"/>
</dbReference>
<dbReference type="InterPro" id="IPR050894">
    <property type="entry name" value="EfeM/EfeO_iron_uptake"/>
</dbReference>
<dbReference type="SUPFAM" id="SSF49503">
    <property type="entry name" value="Cupredoxins"/>
    <property type="match status" value="1"/>
</dbReference>
<dbReference type="Gene3D" id="2.60.40.420">
    <property type="entry name" value="Cupredoxins - blue copper proteins"/>
    <property type="match status" value="1"/>
</dbReference>
<comment type="caution">
    <text evidence="3">The sequence shown here is derived from an EMBL/GenBank/DDBJ whole genome shotgun (WGS) entry which is preliminary data.</text>
</comment>
<reference evidence="3 4" key="1">
    <citation type="submission" date="2019-10" db="EMBL/GenBank/DDBJ databases">
        <title>Georgenia wutianyii sp. nov. and Georgenia yuyongxinii sp. nov. isolated from plateau pika (Ochotona curzoniae) in the Qinghai-Tibet plateau of China.</title>
        <authorList>
            <person name="Tian Z."/>
        </authorList>
    </citation>
    <scope>NUCLEOTIDE SEQUENCE [LARGE SCALE GENOMIC DNA]</scope>
    <source>
        <strain evidence="3 4">DSM 21501</strain>
    </source>
</reference>
<dbReference type="OrthoDB" id="7348379at2"/>
<keyword evidence="4" id="KW-1185">Reference proteome</keyword>
<evidence type="ECO:0000256" key="1">
    <source>
        <dbReference type="SAM" id="SignalP"/>
    </source>
</evidence>
<feature type="signal peptide" evidence="1">
    <location>
        <begin position="1"/>
        <end position="26"/>
    </location>
</feature>
<feature type="chain" id="PRO_5039564937" description="EfeO-type cupredoxin-like domain-containing protein" evidence="1">
    <location>
        <begin position="27"/>
        <end position="126"/>
    </location>
</feature>
<feature type="domain" description="EfeO-type cupredoxin-like" evidence="2">
    <location>
        <begin position="26"/>
        <end position="124"/>
    </location>
</feature>
<evidence type="ECO:0000313" key="4">
    <source>
        <dbReference type="Proteomes" id="UP000451860"/>
    </source>
</evidence>
<evidence type="ECO:0000313" key="3">
    <source>
        <dbReference type="EMBL" id="KAE8764945.1"/>
    </source>
</evidence>
<evidence type="ECO:0000259" key="2">
    <source>
        <dbReference type="Pfam" id="PF13473"/>
    </source>
</evidence>
<gene>
    <name evidence="3" type="ORF">GB883_06550</name>
</gene>
<name>A0A7J5UR92_9MICO</name>
<keyword evidence="1" id="KW-0732">Signal</keyword>
<dbReference type="AlphaFoldDB" id="A0A7J5UR92"/>
<dbReference type="Pfam" id="PF13473">
    <property type="entry name" value="Cupredoxin_1"/>
    <property type="match status" value="1"/>
</dbReference>
<protein>
    <recommendedName>
        <fullName evidence="2">EfeO-type cupredoxin-like domain-containing protein</fullName>
    </recommendedName>
</protein>
<organism evidence="3 4">
    <name type="scientific">Georgenia thermotolerans</name>
    <dbReference type="NCBI Taxonomy" id="527326"/>
    <lineage>
        <taxon>Bacteria</taxon>
        <taxon>Bacillati</taxon>
        <taxon>Actinomycetota</taxon>
        <taxon>Actinomycetes</taxon>
        <taxon>Micrococcales</taxon>
        <taxon>Bogoriellaceae</taxon>
        <taxon>Georgenia</taxon>
    </lineage>
</organism>
<proteinExistence type="predicted"/>
<dbReference type="InterPro" id="IPR028096">
    <property type="entry name" value="EfeO_Cupredoxin"/>
</dbReference>